<reference evidence="4" key="1">
    <citation type="submission" date="2019-09" db="EMBL/GenBank/DDBJ databases">
        <authorList>
            <person name="Kumar P."/>
            <person name="Meghvansi M.K."/>
            <person name="Kamboj D.V."/>
        </authorList>
    </citation>
    <scope>NUCLEOTIDE SEQUENCE [LARGE SCALE GENOMIC DNA]</scope>
</reference>
<sequence length="760" mass="85010">MFDLKSIWGSDIETNGLLDTVSQFHCGVLINAESNETLKYGVAPMVGIVGGFKEYVQKVEEIAASPDGMLVFHNGINYDVPAIDKLKRLYFGKRFNFPKHKMIDTLVLGRLMYPNIKFSDMGAVKAGRLPPKMMGRQSLEAWGYRLGEMKGEYKHDYVAKCKAEGIEYKAGDEWLFPSQEMLDYNVQDVVVTLALFKKFLTDKYYFQSEQFAFDQIYALRLEHDAAWTCAKMERNGYPMNTEMVEGLYRELTVKRAELLDKLRSTFGSWYAPKGGKEFFKHPRTGKDLPKYPRVVYPKVGSVFKKPKNKAQRLGLEPCEFDSRDTMEGAPFTPITYVEFNPGSGDHLAKVLMERGWEPVDFTDTGKPVVDDETLEHVKLPDEEAQACVELVREYLVVQKRIGQAAEGKNAWLKLVGPDGRMHGSINPCGAVTGRATHSSPNMAQVPANGAPYGEICRGAFGAAWNKTDGKPDPWIQVGVDASGLELRCLGNRAAPFDGGAYAKTVVEGDIHWANAVNAGLAPNVPRDKSNHDHEAFRNNAKTFIYAFLYGAGAAKIGLIVGGGKKEGSALMKKFIEGTPAIKDLREAVSNTLISDSKWVDGENIVKWKRRWLRGLDGRRIHIRSPHSALNALLQGDGAVVCKTWFTWLERNLEAKGYVHGWDGDFAIMAFVHDEVQVAARTMEIAEDIVKVAQSTMREVGEFYKFKCVLDTEGKIGIRGENVTKEIRWEVWQPCASIRCLLDVSSVYHIVVIMTDTFGTL</sequence>
<dbReference type="GO" id="GO:0039693">
    <property type="term" value="P:viral DNA genome replication"/>
    <property type="evidence" value="ECO:0007669"/>
    <property type="project" value="UniProtKB-KW"/>
</dbReference>
<dbReference type="InterPro" id="IPR002298">
    <property type="entry name" value="DNA_polymerase_A"/>
</dbReference>
<dbReference type="Pfam" id="PF00476">
    <property type="entry name" value="DNA_pol_A"/>
    <property type="match status" value="1"/>
</dbReference>
<dbReference type="SUPFAM" id="SSF56672">
    <property type="entry name" value="DNA/RNA polymerases"/>
    <property type="match status" value="1"/>
</dbReference>
<dbReference type="Gene3D" id="1.20.1060.10">
    <property type="entry name" value="Taq DNA Polymerase, Chain T, domain 4"/>
    <property type="match status" value="1"/>
</dbReference>
<evidence type="ECO:0000256" key="2">
    <source>
        <dbReference type="ARBA" id="ARBA00023109"/>
    </source>
</evidence>
<dbReference type="EMBL" id="MN518894">
    <property type="protein sequence ID" value="QLF86406.1"/>
    <property type="molecule type" value="Genomic_DNA"/>
</dbReference>
<evidence type="ECO:0000256" key="1">
    <source>
        <dbReference type="ARBA" id="ARBA00022705"/>
    </source>
</evidence>
<accession>A0A7D5FUK9</accession>
<organism evidence="4">
    <name type="scientific">Escherichia virus LS2</name>
    <dbReference type="NCBI Taxonomy" id="2743776"/>
    <lineage>
        <taxon>Viruses</taxon>
        <taxon>Duplodnaviria</taxon>
        <taxon>Heunggongvirae</taxon>
        <taxon>Uroviricota</taxon>
        <taxon>Caudoviricetes</taxon>
        <taxon>Autographivirales</taxon>
        <taxon>Autotranscriptaviridae</taxon>
        <taxon>Studiervirinae</taxon>
        <taxon>Kayfunavirus</taxon>
        <taxon>Kayfunavirus LS2</taxon>
    </lineage>
</organism>
<dbReference type="PANTHER" id="PTHR10133">
    <property type="entry name" value="DNA POLYMERASE I"/>
    <property type="match status" value="1"/>
</dbReference>
<keyword evidence="2" id="KW-1194">Viral DNA replication</keyword>
<protein>
    <submittedName>
        <fullName evidence="4">Primase</fullName>
    </submittedName>
</protein>
<dbReference type="InterPro" id="IPR001098">
    <property type="entry name" value="DNA-dir_DNA_pol_A_palm_dom"/>
</dbReference>
<dbReference type="Gene3D" id="3.30.70.370">
    <property type="match status" value="2"/>
</dbReference>
<dbReference type="PANTHER" id="PTHR10133:SF27">
    <property type="entry name" value="DNA POLYMERASE NU"/>
    <property type="match status" value="1"/>
</dbReference>
<dbReference type="Gene3D" id="3.30.420.10">
    <property type="entry name" value="Ribonuclease H-like superfamily/Ribonuclease H"/>
    <property type="match status" value="1"/>
</dbReference>
<feature type="domain" description="DNA-directed DNA polymerase family A palm" evidence="3">
    <location>
        <begin position="453"/>
        <end position="683"/>
    </location>
</feature>
<dbReference type="GO" id="GO:0003677">
    <property type="term" value="F:DNA binding"/>
    <property type="evidence" value="ECO:0007669"/>
    <property type="project" value="InterPro"/>
</dbReference>
<dbReference type="SUPFAM" id="SSF53098">
    <property type="entry name" value="Ribonuclease H-like"/>
    <property type="match status" value="1"/>
</dbReference>
<keyword evidence="1" id="KW-0235">DNA replication</keyword>
<dbReference type="InterPro" id="IPR012337">
    <property type="entry name" value="RNaseH-like_sf"/>
</dbReference>
<name>A0A7D5FUK9_9CAUD</name>
<proteinExistence type="predicted"/>
<dbReference type="GO" id="GO:0006302">
    <property type="term" value="P:double-strand break repair"/>
    <property type="evidence" value="ECO:0007669"/>
    <property type="project" value="TreeGrafter"/>
</dbReference>
<gene>
    <name evidence="4" type="ORF">LS2_21</name>
</gene>
<evidence type="ECO:0000259" key="3">
    <source>
        <dbReference type="SMART" id="SM00482"/>
    </source>
</evidence>
<dbReference type="SMART" id="SM00482">
    <property type="entry name" value="POLAc"/>
    <property type="match status" value="1"/>
</dbReference>
<dbReference type="InterPro" id="IPR036397">
    <property type="entry name" value="RNaseH_sf"/>
</dbReference>
<evidence type="ECO:0000313" key="4">
    <source>
        <dbReference type="EMBL" id="QLF86406.1"/>
    </source>
</evidence>
<dbReference type="InterPro" id="IPR043502">
    <property type="entry name" value="DNA/RNA_pol_sf"/>
</dbReference>
<dbReference type="GO" id="GO:0003887">
    <property type="term" value="F:DNA-directed DNA polymerase activity"/>
    <property type="evidence" value="ECO:0007669"/>
    <property type="project" value="InterPro"/>
</dbReference>
<dbReference type="GO" id="GO:0006261">
    <property type="term" value="P:DNA-templated DNA replication"/>
    <property type="evidence" value="ECO:0007669"/>
    <property type="project" value="InterPro"/>
</dbReference>